<evidence type="ECO:0000313" key="3">
    <source>
        <dbReference type="Proteomes" id="UP000008281"/>
    </source>
</evidence>
<organism evidence="3">
    <name type="scientific">Caenorhabditis remanei</name>
    <name type="common">Caenorhabditis vulgaris</name>
    <dbReference type="NCBI Taxonomy" id="31234"/>
    <lineage>
        <taxon>Eukaryota</taxon>
        <taxon>Metazoa</taxon>
        <taxon>Ecdysozoa</taxon>
        <taxon>Nematoda</taxon>
        <taxon>Chromadorea</taxon>
        <taxon>Rhabditida</taxon>
        <taxon>Rhabditina</taxon>
        <taxon>Rhabditomorpha</taxon>
        <taxon>Rhabditoidea</taxon>
        <taxon>Rhabditidae</taxon>
        <taxon>Peloderinae</taxon>
        <taxon>Caenorhabditis</taxon>
    </lineage>
</organism>
<dbReference type="AlphaFoldDB" id="E3MI23"/>
<evidence type="ECO:0000256" key="1">
    <source>
        <dbReference type="SAM" id="MobiDB-lite"/>
    </source>
</evidence>
<dbReference type="GeneID" id="9802617"/>
<dbReference type="KEGG" id="crq:GCK72_010157"/>
<protein>
    <submittedName>
        <fullName evidence="2">Uncharacterized protein</fullName>
    </submittedName>
</protein>
<sequence length="575" mass="66153">MASTENISNDMAALFEVLVDVAYRNPFSKYQQISQFPQQKTGPNPSEESIFHGEVRDARDAGPSFLIRGAVGSYLLEEKNRTLSNFLEAKIAKYTTTDLMLCLITCPDGIQTGPSERRIDINDTLILSTANTTIGKLTEDLMNYFQINRKYMTLELRNSRRKPESNQLHANLRSVSHHAHNINQKWLKFEMILKPSEKITLDIEKFDNQMIEERRKQQENNLRLLIRTNRVINGCTQHEVHIPRGDSSNLKRLAIDRVDEMEIEKKRSSQPHEVVDDDMPALEKEGPSEDIGSDSNGSEQSSSSESVPSLHETVRMDHNPIQKRTRLVPNSTVSYAPLPLQSQQSDAMNIKHISGMVLHKLEEQRKMDRNQLFEYIRKGETDRVEEKRIEDASPEELEMRLQIVISEFIQTDIEKKLNLAKRGLNEIQVVLRTRANFNTQEVEQIHERNQFFERERTTNTEMLCAAQFHTDGLKNAWNRKKNSLVAVKHQQHQRPNFEIPSRSYPIVFPNGQPAQSIMDNLVPIGSYPVMSIPKLMKTVNGMTSDQYKSQAHRPQIQENKLVTVPTPSHPSQQVR</sequence>
<keyword evidence="3" id="KW-1185">Reference proteome</keyword>
<feature type="compositionally biased region" description="Polar residues" evidence="1">
    <location>
        <begin position="556"/>
        <end position="575"/>
    </location>
</feature>
<dbReference type="CTD" id="9802617"/>
<dbReference type="FunCoup" id="E3MI23">
    <property type="interactions" value="430"/>
</dbReference>
<dbReference type="EMBL" id="DS268447">
    <property type="protein sequence ID" value="EFP02317.1"/>
    <property type="molecule type" value="Genomic_DNA"/>
</dbReference>
<feature type="compositionally biased region" description="Low complexity" evidence="1">
    <location>
        <begin position="293"/>
        <end position="311"/>
    </location>
</feature>
<accession>E3MI23</accession>
<name>E3MI23_CAERE</name>
<feature type="region of interest" description="Disordered" evidence="1">
    <location>
        <begin position="262"/>
        <end position="318"/>
    </location>
</feature>
<gene>
    <name evidence="2" type="ORF">CRE_01049</name>
</gene>
<dbReference type="Proteomes" id="UP000008281">
    <property type="component" value="Unassembled WGS sequence"/>
</dbReference>
<dbReference type="InParanoid" id="E3MI23"/>
<dbReference type="STRING" id="31234.E3MI23"/>
<reference evidence="2" key="1">
    <citation type="submission" date="2007-07" db="EMBL/GenBank/DDBJ databases">
        <title>PCAP assembly of the Caenorhabditis remanei genome.</title>
        <authorList>
            <consortium name="The Caenorhabditis remanei Sequencing Consortium"/>
            <person name="Wilson R.K."/>
        </authorList>
    </citation>
    <scope>NUCLEOTIDE SEQUENCE [LARGE SCALE GENOMIC DNA]</scope>
    <source>
        <strain evidence="2">PB4641</strain>
    </source>
</reference>
<dbReference type="RefSeq" id="XP_003104056.2">
    <property type="nucleotide sequence ID" value="XM_003104008.2"/>
</dbReference>
<dbReference type="HOGENOM" id="CLU_474296_0_0_1"/>
<evidence type="ECO:0000313" key="2">
    <source>
        <dbReference type="EMBL" id="EFP02317.1"/>
    </source>
</evidence>
<proteinExistence type="predicted"/>
<feature type="region of interest" description="Disordered" evidence="1">
    <location>
        <begin position="544"/>
        <end position="575"/>
    </location>
</feature>